<protein>
    <submittedName>
        <fullName evidence="3">Tetracycline resistance protein</fullName>
    </submittedName>
</protein>
<comment type="caution">
    <text evidence="3">The sequence shown here is derived from an EMBL/GenBank/DDBJ whole genome shotgun (WGS) entry which is preliminary data.</text>
</comment>
<name>A0A8H5TH02_FUSHE</name>
<dbReference type="PANTHER" id="PTHR35910">
    <property type="entry name" value="2EXR DOMAIN-CONTAINING PROTEIN"/>
    <property type="match status" value="1"/>
</dbReference>
<accession>A0A8H5TH02</accession>
<feature type="domain" description="2EXR" evidence="2">
    <location>
        <begin position="25"/>
        <end position="145"/>
    </location>
</feature>
<evidence type="ECO:0000259" key="2">
    <source>
        <dbReference type="Pfam" id="PF20150"/>
    </source>
</evidence>
<evidence type="ECO:0000256" key="1">
    <source>
        <dbReference type="SAM" id="MobiDB-lite"/>
    </source>
</evidence>
<organism evidence="3 4">
    <name type="scientific">Fusarium heterosporum</name>
    <dbReference type="NCBI Taxonomy" id="42747"/>
    <lineage>
        <taxon>Eukaryota</taxon>
        <taxon>Fungi</taxon>
        <taxon>Dikarya</taxon>
        <taxon>Ascomycota</taxon>
        <taxon>Pezizomycotina</taxon>
        <taxon>Sordariomycetes</taxon>
        <taxon>Hypocreomycetidae</taxon>
        <taxon>Hypocreales</taxon>
        <taxon>Nectriaceae</taxon>
        <taxon>Fusarium</taxon>
        <taxon>Fusarium heterosporum species complex</taxon>
    </lineage>
</organism>
<dbReference type="InterPro" id="IPR045518">
    <property type="entry name" value="2EXR"/>
</dbReference>
<proteinExistence type="predicted"/>
<keyword evidence="4" id="KW-1185">Reference proteome</keyword>
<dbReference type="AlphaFoldDB" id="A0A8H5TH02"/>
<dbReference type="Proteomes" id="UP000567885">
    <property type="component" value="Unassembled WGS sequence"/>
</dbReference>
<dbReference type="Pfam" id="PF20150">
    <property type="entry name" value="2EXR"/>
    <property type="match status" value="1"/>
</dbReference>
<dbReference type="EMBL" id="JAAGWQ010000094">
    <property type="protein sequence ID" value="KAF5668347.1"/>
    <property type="molecule type" value="Genomic_DNA"/>
</dbReference>
<feature type="region of interest" description="Disordered" evidence="1">
    <location>
        <begin position="369"/>
        <end position="411"/>
    </location>
</feature>
<evidence type="ECO:0000313" key="4">
    <source>
        <dbReference type="Proteomes" id="UP000567885"/>
    </source>
</evidence>
<dbReference type="PANTHER" id="PTHR35910:SF6">
    <property type="entry name" value="2EXR DOMAIN-CONTAINING PROTEIN"/>
    <property type="match status" value="1"/>
</dbReference>
<feature type="compositionally biased region" description="Acidic residues" evidence="1">
    <location>
        <begin position="377"/>
        <end position="388"/>
    </location>
</feature>
<reference evidence="3 4" key="1">
    <citation type="submission" date="2020-05" db="EMBL/GenBank/DDBJ databases">
        <title>Identification and distribution of gene clusters putatively required for synthesis of sphingolipid metabolism inhibitors in phylogenetically diverse species of the filamentous fungus Fusarium.</title>
        <authorList>
            <person name="Kim H.-S."/>
            <person name="Busman M."/>
            <person name="Brown D.W."/>
            <person name="Divon H."/>
            <person name="Uhlig S."/>
            <person name="Proctor R.H."/>
        </authorList>
    </citation>
    <scope>NUCLEOTIDE SEQUENCE [LARGE SCALE GENOMIC DNA]</scope>
    <source>
        <strain evidence="3 4">NRRL 20693</strain>
    </source>
</reference>
<evidence type="ECO:0000313" key="3">
    <source>
        <dbReference type="EMBL" id="KAF5668347.1"/>
    </source>
</evidence>
<gene>
    <name evidence="3" type="ORF">FHETE_5283</name>
</gene>
<dbReference type="OrthoDB" id="3596450at2759"/>
<sequence>MNPPPRNTPPKIGAHRPTLKTTLTFSSFPKLPVELRLKIWKDACLPRTTTEHGLHYVTIKIVEEDGEDEDFENMVTFDPHLEGYDDEFEVESDDTAYVTLQAMKCYQVPPNKVKANASAHHSNGSAYLWDAGLWTACKESRMAIAEYLDLSGWIKLRNQPVDETLPAWYDKAFPSTLIPHPQDKTWRPIVIPSRDIFCIIPSSVRSLPKSLYSMKLLTPFIATKSFTIRESWAIALKFDSSWNKRFPSDVFKLYRERSPRGLLANWIQGFHDEVYPVPSLWIIDDSVVWVACPGQQFEIIYRDCNGGYVEIKWCATRSDTTSSTKGAVTDFMTSFGILLDDLDEPYIPFETKKIVKLLVRTENQLPAIVEEVSGSNDETEDDTEEDLSDGSGHTSNYCSMNGDESVEEGDS</sequence>